<sequence length="123" mass="14379">MEHRRFTRIPFDVEARVYDPQTQKTWSSELIDISLKGVKLARPHEWKETEYSHFEVTLILAKHDVEIKIQAMLKHHDEAVLGFQTIHIDVDSASYLHRLLELNLGDSKLLDREYTELISPGLS</sequence>
<evidence type="ECO:0000259" key="1">
    <source>
        <dbReference type="Pfam" id="PF07238"/>
    </source>
</evidence>
<dbReference type="SUPFAM" id="SSF141371">
    <property type="entry name" value="PilZ domain-like"/>
    <property type="match status" value="1"/>
</dbReference>
<gene>
    <name evidence="2" type="ORF">MNBD_GAMMA23-1095</name>
</gene>
<accession>A0A3B1A6Z7</accession>
<dbReference type="InterPro" id="IPR009875">
    <property type="entry name" value="PilZ_domain"/>
</dbReference>
<evidence type="ECO:0000313" key="2">
    <source>
        <dbReference type="EMBL" id="VAW93969.1"/>
    </source>
</evidence>
<dbReference type="AlphaFoldDB" id="A0A3B1A6Z7"/>
<protein>
    <recommendedName>
        <fullName evidence="1">PilZ domain-containing protein</fullName>
    </recommendedName>
</protein>
<feature type="domain" description="PilZ" evidence="1">
    <location>
        <begin position="3"/>
        <end position="101"/>
    </location>
</feature>
<dbReference type="GO" id="GO:0035438">
    <property type="term" value="F:cyclic-di-GMP binding"/>
    <property type="evidence" value="ECO:0007669"/>
    <property type="project" value="InterPro"/>
</dbReference>
<reference evidence="2" key="1">
    <citation type="submission" date="2018-06" db="EMBL/GenBank/DDBJ databases">
        <authorList>
            <person name="Zhirakovskaya E."/>
        </authorList>
    </citation>
    <scope>NUCLEOTIDE SEQUENCE</scope>
</reference>
<proteinExistence type="predicted"/>
<name>A0A3B1A6Z7_9ZZZZ</name>
<dbReference type="Pfam" id="PF07238">
    <property type="entry name" value="PilZ"/>
    <property type="match status" value="1"/>
</dbReference>
<organism evidence="2">
    <name type="scientific">hydrothermal vent metagenome</name>
    <dbReference type="NCBI Taxonomy" id="652676"/>
    <lineage>
        <taxon>unclassified sequences</taxon>
        <taxon>metagenomes</taxon>
        <taxon>ecological metagenomes</taxon>
    </lineage>
</organism>
<dbReference type="InterPro" id="IPR027021">
    <property type="entry name" value="C-di-GMP_BP_PA4608"/>
</dbReference>
<dbReference type="EMBL" id="UOFT01000035">
    <property type="protein sequence ID" value="VAW93969.1"/>
    <property type="molecule type" value="Genomic_DNA"/>
</dbReference>
<dbReference type="Gene3D" id="2.40.10.220">
    <property type="entry name" value="predicted glycosyltransferase like domains"/>
    <property type="match status" value="1"/>
</dbReference>
<dbReference type="PIRSF" id="PIRSF028141">
    <property type="entry name" value="C-di-GMP_BP_PA4608"/>
    <property type="match status" value="1"/>
</dbReference>